<dbReference type="Gene3D" id="2.40.50.120">
    <property type="match status" value="1"/>
</dbReference>
<keyword evidence="1" id="KW-0812">Transmembrane</keyword>
<keyword evidence="2" id="KW-0732">Signal</keyword>
<feature type="signal peptide" evidence="2">
    <location>
        <begin position="1"/>
        <end position="29"/>
    </location>
</feature>
<dbReference type="RefSeq" id="WP_224123759.1">
    <property type="nucleotide sequence ID" value="NZ_JAIQZJ010000008.1"/>
</dbReference>
<gene>
    <name evidence="3" type="ORF">K8U61_14540</name>
</gene>
<keyword evidence="1" id="KW-1133">Transmembrane helix</keyword>
<sequence length="196" mass="20162">MIRRLLLPVAAALLAATGLVTLGAGPAAARCPSLGGPSALAKRATDVFTGELGDHRRQGGKKDRRTIWQVDVDQIYKGSIADTSVEVSAPASAVDCGLTGTSGDDYLFFAQRDGDQLTVIRGDGTGPVTAKNVAKVEDMLGSPHSPTPPAPPQATFTLVAKDAVDLQRLAAPGVALVVVGLLGLALASWRGRRAAE</sequence>
<dbReference type="Proteomes" id="UP000780875">
    <property type="component" value="Unassembled WGS sequence"/>
</dbReference>
<accession>A0ABS7UEF9</accession>
<keyword evidence="1" id="KW-0472">Membrane</keyword>
<dbReference type="InterPro" id="IPR008993">
    <property type="entry name" value="TIMP-like_OB-fold"/>
</dbReference>
<evidence type="ECO:0000256" key="1">
    <source>
        <dbReference type="SAM" id="Phobius"/>
    </source>
</evidence>
<evidence type="ECO:0000256" key="2">
    <source>
        <dbReference type="SAM" id="SignalP"/>
    </source>
</evidence>
<comment type="caution">
    <text evidence="3">The sequence shown here is derived from an EMBL/GenBank/DDBJ whole genome shotgun (WGS) entry which is preliminary data.</text>
</comment>
<reference evidence="3 4" key="1">
    <citation type="submission" date="2021-09" db="EMBL/GenBank/DDBJ databases">
        <title>Whole genome sequence of Nocardioides sp. GBK3QG-3.</title>
        <authorList>
            <person name="Tuo L."/>
        </authorList>
    </citation>
    <scope>NUCLEOTIDE SEQUENCE [LARGE SCALE GENOMIC DNA]</scope>
    <source>
        <strain evidence="3 4">GBK3QG-3</strain>
    </source>
</reference>
<feature type="transmembrane region" description="Helical" evidence="1">
    <location>
        <begin position="169"/>
        <end position="189"/>
    </location>
</feature>
<evidence type="ECO:0000313" key="4">
    <source>
        <dbReference type="Proteomes" id="UP000780875"/>
    </source>
</evidence>
<proteinExistence type="predicted"/>
<feature type="chain" id="PRO_5045050504" evidence="2">
    <location>
        <begin position="30"/>
        <end position="196"/>
    </location>
</feature>
<dbReference type="EMBL" id="JAIQZJ010000008">
    <property type="protein sequence ID" value="MBZ5739390.1"/>
    <property type="molecule type" value="Genomic_DNA"/>
</dbReference>
<keyword evidence="4" id="KW-1185">Reference proteome</keyword>
<organism evidence="3 4">
    <name type="scientific">Nocardioides mangrovi</name>
    <dbReference type="NCBI Taxonomy" id="2874580"/>
    <lineage>
        <taxon>Bacteria</taxon>
        <taxon>Bacillati</taxon>
        <taxon>Actinomycetota</taxon>
        <taxon>Actinomycetes</taxon>
        <taxon>Propionibacteriales</taxon>
        <taxon>Nocardioidaceae</taxon>
        <taxon>Nocardioides</taxon>
    </lineage>
</organism>
<evidence type="ECO:0000313" key="3">
    <source>
        <dbReference type="EMBL" id="MBZ5739390.1"/>
    </source>
</evidence>
<name>A0ABS7UEF9_9ACTN</name>
<protein>
    <submittedName>
        <fullName evidence="3">Uncharacterized protein</fullName>
    </submittedName>
</protein>